<evidence type="ECO:0000256" key="1">
    <source>
        <dbReference type="SAM" id="Coils"/>
    </source>
</evidence>
<keyword evidence="1" id="KW-0175">Coiled coil</keyword>
<feature type="coiled-coil region" evidence="1">
    <location>
        <begin position="46"/>
        <end position="133"/>
    </location>
</feature>
<dbReference type="EMBL" id="HBGU01054514">
    <property type="protein sequence ID" value="CAD9503447.1"/>
    <property type="molecule type" value="Transcribed_RNA"/>
</dbReference>
<sequence>MGISRKKPATPAPAPAPPPAPPPPEPVIQYVERTDAELVAQGWRKATDAAAEIDRMRKQLKDAEERAETHRNAEKQLEADRKKMEAALAEAQMIKLELEQKASAEKARLAYEADRVRRSLEDERERAARLQDALLAT</sequence>
<protein>
    <submittedName>
        <fullName evidence="3">Uncharacterized protein</fullName>
    </submittedName>
</protein>
<name>A0A7S2HYN5_9EUKA</name>
<feature type="compositionally biased region" description="Pro residues" evidence="2">
    <location>
        <begin position="10"/>
        <end position="26"/>
    </location>
</feature>
<dbReference type="AlphaFoldDB" id="A0A7S2HYN5"/>
<accession>A0A7S2HYN5</accession>
<evidence type="ECO:0000313" key="3">
    <source>
        <dbReference type="EMBL" id="CAD9503447.1"/>
    </source>
</evidence>
<gene>
    <name evidence="3" type="ORF">CBRE1094_LOCUS29799</name>
</gene>
<evidence type="ECO:0000256" key="2">
    <source>
        <dbReference type="SAM" id="MobiDB-lite"/>
    </source>
</evidence>
<reference evidence="3" key="1">
    <citation type="submission" date="2021-01" db="EMBL/GenBank/DDBJ databases">
        <authorList>
            <person name="Corre E."/>
            <person name="Pelletier E."/>
            <person name="Niang G."/>
            <person name="Scheremetjew M."/>
            <person name="Finn R."/>
            <person name="Kale V."/>
            <person name="Holt S."/>
            <person name="Cochrane G."/>
            <person name="Meng A."/>
            <person name="Brown T."/>
            <person name="Cohen L."/>
        </authorList>
    </citation>
    <scope>NUCLEOTIDE SEQUENCE</scope>
    <source>
        <strain evidence="3">UTEX LB 985</strain>
    </source>
</reference>
<feature type="region of interest" description="Disordered" evidence="2">
    <location>
        <begin position="1"/>
        <end position="27"/>
    </location>
</feature>
<proteinExistence type="predicted"/>
<organism evidence="3">
    <name type="scientific">Haptolina brevifila</name>
    <dbReference type="NCBI Taxonomy" id="156173"/>
    <lineage>
        <taxon>Eukaryota</taxon>
        <taxon>Haptista</taxon>
        <taxon>Haptophyta</taxon>
        <taxon>Prymnesiophyceae</taxon>
        <taxon>Prymnesiales</taxon>
        <taxon>Prymnesiaceae</taxon>
        <taxon>Haptolina</taxon>
    </lineage>
</organism>